<dbReference type="InterPro" id="IPR019557">
    <property type="entry name" value="AminoTfrase-like_pln_mobile"/>
</dbReference>
<evidence type="ECO:0000256" key="4">
    <source>
        <dbReference type="SAM" id="MobiDB-lite"/>
    </source>
</evidence>
<organism evidence="6 7">
    <name type="scientific">Sorghum bicolor</name>
    <name type="common">Sorghum</name>
    <name type="synonym">Sorghum vulgare</name>
    <dbReference type="NCBI Taxonomy" id="4558"/>
    <lineage>
        <taxon>Eukaryota</taxon>
        <taxon>Viridiplantae</taxon>
        <taxon>Streptophyta</taxon>
        <taxon>Embryophyta</taxon>
        <taxon>Tracheophyta</taxon>
        <taxon>Spermatophyta</taxon>
        <taxon>Magnoliopsida</taxon>
        <taxon>Liliopsida</taxon>
        <taxon>Poales</taxon>
        <taxon>Poaceae</taxon>
        <taxon>PACMAD clade</taxon>
        <taxon>Panicoideae</taxon>
        <taxon>Andropogonodae</taxon>
        <taxon>Andropogoneae</taxon>
        <taxon>Sorghinae</taxon>
        <taxon>Sorghum</taxon>
    </lineage>
</organism>
<reference evidence="7" key="2">
    <citation type="journal article" date="2018" name="Plant J.">
        <title>The Sorghum bicolor reference genome: improved assembly, gene annotations, a transcriptome atlas, and signatures of genome organization.</title>
        <authorList>
            <person name="McCormick R.F."/>
            <person name="Truong S.K."/>
            <person name="Sreedasyam A."/>
            <person name="Jenkins J."/>
            <person name="Shu S."/>
            <person name="Sims D."/>
            <person name="Kennedy M."/>
            <person name="Amirebrahimi M."/>
            <person name="Weers B.D."/>
            <person name="McKinley B."/>
            <person name="Mattison A."/>
            <person name="Morishige D.T."/>
            <person name="Grimwood J."/>
            <person name="Schmutz J."/>
            <person name="Mullet J.E."/>
        </authorList>
    </citation>
    <scope>NUCLEOTIDE SEQUENCE [LARGE SCALE GENOMIC DNA]</scope>
    <source>
        <strain evidence="7">cv. BTx623</strain>
    </source>
</reference>
<evidence type="ECO:0000256" key="1">
    <source>
        <dbReference type="ARBA" id="ARBA00005234"/>
    </source>
</evidence>
<keyword evidence="3" id="KW-0378">Hydrolase</keyword>
<feature type="domain" description="Ubiquitin-like protease family profile" evidence="5">
    <location>
        <begin position="389"/>
        <end position="562"/>
    </location>
</feature>
<dbReference type="InParanoid" id="A0A1W0W2Q3"/>
<name>A0A1W0W2Q3_SORBI</name>
<dbReference type="PANTHER" id="PTHR34835:SF34">
    <property type="entry name" value="OS08G0555500 PROTEIN"/>
    <property type="match status" value="1"/>
</dbReference>
<dbReference type="Proteomes" id="UP000000768">
    <property type="component" value="Chromosome 2"/>
</dbReference>
<dbReference type="OMA" id="MSYWNEM"/>
<evidence type="ECO:0000256" key="2">
    <source>
        <dbReference type="ARBA" id="ARBA00022670"/>
    </source>
</evidence>
<dbReference type="PANTHER" id="PTHR34835">
    <property type="entry name" value="OS07G0283600 PROTEIN-RELATED"/>
    <property type="match status" value="1"/>
</dbReference>
<accession>A0A1W0W2Q3</accession>
<feature type="region of interest" description="Disordered" evidence="4">
    <location>
        <begin position="681"/>
        <end position="701"/>
    </location>
</feature>
<dbReference type="Pfam" id="PF02902">
    <property type="entry name" value="Peptidase_C48"/>
    <property type="match status" value="1"/>
</dbReference>
<dbReference type="AlphaFoldDB" id="A0A1W0W2Q3"/>
<dbReference type="Gene3D" id="3.40.395.10">
    <property type="entry name" value="Adenoviral Proteinase, Chain A"/>
    <property type="match status" value="1"/>
</dbReference>
<keyword evidence="2" id="KW-0645">Protease</keyword>
<dbReference type="Gramene" id="OQU88657">
    <property type="protein sequence ID" value="OQU88657"/>
    <property type="gene ID" value="SORBI_3002G069601"/>
</dbReference>
<evidence type="ECO:0000313" key="6">
    <source>
        <dbReference type="EMBL" id="OQU88657.1"/>
    </source>
</evidence>
<dbReference type="GO" id="GO:0008234">
    <property type="term" value="F:cysteine-type peptidase activity"/>
    <property type="evidence" value="ECO:0007669"/>
    <property type="project" value="InterPro"/>
</dbReference>
<reference evidence="6 7" key="1">
    <citation type="journal article" date="2009" name="Nature">
        <title>The Sorghum bicolor genome and the diversification of grasses.</title>
        <authorList>
            <person name="Paterson A.H."/>
            <person name="Bowers J.E."/>
            <person name="Bruggmann R."/>
            <person name="Dubchak I."/>
            <person name="Grimwood J."/>
            <person name="Gundlach H."/>
            <person name="Haberer G."/>
            <person name="Hellsten U."/>
            <person name="Mitros T."/>
            <person name="Poliakov A."/>
            <person name="Schmutz J."/>
            <person name="Spannagl M."/>
            <person name="Tang H."/>
            <person name="Wang X."/>
            <person name="Wicker T."/>
            <person name="Bharti A.K."/>
            <person name="Chapman J."/>
            <person name="Feltus F.A."/>
            <person name="Gowik U."/>
            <person name="Grigoriev I.V."/>
            <person name="Lyons E."/>
            <person name="Maher C.A."/>
            <person name="Martis M."/>
            <person name="Narechania A."/>
            <person name="Otillar R.P."/>
            <person name="Penning B.W."/>
            <person name="Salamov A.A."/>
            <person name="Wang Y."/>
            <person name="Zhang L."/>
            <person name="Carpita N.C."/>
            <person name="Freeling M."/>
            <person name="Gingle A.R."/>
            <person name="Hash C.T."/>
            <person name="Keller B."/>
            <person name="Klein P."/>
            <person name="Kresovich S."/>
            <person name="McCann M.C."/>
            <person name="Ming R."/>
            <person name="Peterson D.G."/>
            <person name="Mehboob-ur-Rahman"/>
            <person name="Ware D."/>
            <person name="Westhoff P."/>
            <person name="Mayer K.F."/>
            <person name="Messing J."/>
            <person name="Rokhsar D.S."/>
        </authorList>
    </citation>
    <scope>NUCLEOTIDE SEQUENCE [LARGE SCALE GENOMIC DNA]</scope>
    <source>
        <strain evidence="7">cv. BTx623</strain>
    </source>
</reference>
<sequence length="701" mass="80558">MGFGGLLHMPQTNLRKYMLQELAGMYEVSNHSFNLCGEELSIYPQDVNNIMGLRIEGDDIEKYLKENAKNEEVIVKTEFFKRYAAANNKLELRGLEDMIDTSQPEDDDFKRAFVLFTIGVILASTTTTYVDWSYIEVVRDVSKIRNFNWGQFTLNHLFHSLRTYKTEGKKSIQGNLALLQFWYWERVISASKYGVEYYKKNKIQPPLMVFWDETNATTRTSAYNKEGIHGASRQNLEDWKNDATTDLALQVERKLCDMEYKLKMQMISQKEEFNKLKRDRSLEDRVRRIETDNAQMRTEIKEIRHLVQLLLDQSTAKTTHVHEPIPLSAQVQAPMPKTTHVQVEQQLGDHSTAHIKRRKPIIDTDYHMQRIDTVAALFIRKSYDYAKVVDIDGHVLTAVQLRGNVTQGGFIADEVINAFVHLSNLETDATSYIRTYEAHKLATNVGERDTFKKLIANKCKGRHLVFVPMHINQNHWAVLVLNFIKKEVQILDSLGGRDKNKEKALVQGIQSCIDASVDKNLVNFETPINLGDWETVSYHHSIPKQEDSESCGAFLIKYMLAWDGEKMADDFTTKEEYFAKNPEERSDYEQDQEDTDDVQILSPSKATQTTVLATTKLMIEVEGNRGEENTAEGSIRRKRGRPRKLEKPTPNTKSVVDQFTTKNIAKQAKATNTHVVPLETTKTLTKRVRRAGPYNGSPWGK</sequence>
<evidence type="ECO:0000256" key="3">
    <source>
        <dbReference type="ARBA" id="ARBA00022801"/>
    </source>
</evidence>
<feature type="region of interest" description="Disordered" evidence="4">
    <location>
        <begin position="624"/>
        <end position="654"/>
    </location>
</feature>
<keyword evidence="7" id="KW-1185">Reference proteome</keyword>
<dbReference type="Pfam" id="PF10536">
    <property type="entry name" value="PMD"/>
    <property type="match status" value="1"/>
</dbReference>
<evidence type="ECO:0000313" key="7">
    <source>
        <dbReference type="Proteomes" id="UP000000768"/>
    </source>
</evidence>
<protein>
    <recommendedName>
        <fullName evidence="5">Ubiquitin-like protease family profile domain-containing protein</fullName>
    </recommendedName>
</protein>
<dbReference type="SUPFAM" id="SSF54001">
    <property type="entry name" value="Cysteine proteinases"/>
    <property type="match status" value="1"/>
</dbReference>
<dbReference type="PROSITE" id="PS50600">
    <property type="entry name" value="ULP_PROTEASE"/>
    <property type="match status" value="1"/>
</dbReference>
<dbReference type="FunCoup" id="A0A1W0W2Q3">
    <property type="interactions" value="1"/>
</dbReference>
<dbReference type="GO" id="GO:0006508">
    <property type="term" value="P:proteolysis"/>
    <property type="evidence" value="ECO:0007669"/>
    <property type="project" value="UniProtKB-KW"/>
</dbReference>
<dbReference type="InterPro" id="IPR003653">
    <property type="entry name" value="Peptidase_C48_C"/>
</dbReference>
<gene>
    <name evidence="6" type="ORF">SORBI_3002G069601</name>
</gene>
<dbReference type="InterPro" id="IPR038765">
    <property type="entry name" value="Papain-like_cys_pep_sf"/>
</dbReference>
<dbReference type="EMBL" id="CM000761">
    <property type="protein sequence ID" value="OQU88657.1"/>
    <property type="molecule type" value="Genomic_DNA"/>
</dbReference>
<comment type="similarity">
    <text evidence="1">Belongs to the peptidase C48 family.</text>
</comment>
<evidence type="ECO:0000259" key="5">
    <source>
        <dbReference type="PROSITE" id="PS50600"/>
    </source>
</evidence>
<proteinExistence type="inferred from homology"/>